<dbReference type="CDD" id="cd02947">
    <property type="entry name" value="TRX_family"/>
    <property type="match status" value="1"/>
</dbReference>
<feature type="domain" description="Thioredoxin" evidence="1">
    <location>
        <begin position="59"/>
        <end position="141"/>
    </location>
</feature>
<comment type="caution">
    <text evidence="2">The sequence shown here is derived from an EMBL/GenBank/DDBJ whole genome shotgun (WGS) entry which is preliminary data.</text>
</comment>
<reference evidence="2" key="1">
    <citation type="submission" date="2020-06" db="EMBL/GenBank/DDBJ databases">
        <authorList>
            <person name="Li T."/>
            <person name="Hu X."/>
            <person name="Zhang T."/>
            <person name="Song X."/>
            <person name="Zhang H."/>
            <person name="Dai N."/>
            <person name="Sheng W."/>
            <person name="Hou X."/>
            <person name="Wei L."/>
        </authorList>
    </citation>
    <scope>NUCLEOTIDE SEQUENCE</scope>
    <source>
        <strain evidence="2">KEN1</strain>
        <tissue evidence="2">Leaf</tissue>
    </source>
</reference>
<dbReference type="Gene3D" id="3.40.30.10">
    <property type="entry name" value="Glutaredoxin"/>
    <property type="match status" value="1"/>
</dbReference>
<accession>A0AAW2X533</accession>
<dbReference type="EMBL" id="JACGWN010000005">
    <property type="protein sequence ID" value="KAL0448701.1"/>
    <property type="molecule type" value="Genomic_DNA"/>
</dbReference>
<reference evidence="2" key="2">
    <citation type="journal article" date="2024" name="Plant">
        <title>Genomic evolution and insights into agronomic trait innovations of Sesamum species.</title>
        <authorList>
            <person name="Miao H."/>
            <person name="Wang L."/>
            <person name="Qu L."/>
            <person name="Liu H."/>
            <person name="Sun Y."/>
            <person name="Le M."/>
            <person name="Wang Q."/>
            <person name="Wei S."/>
            <person name="Zheng Y."/>
            <person name="Lin W."/>
            <person name="Duan Y."/>
            <person name="Cao H."/>
            <person name="Xiong S."/>
            <person name="Wang X."/>
            <person name="Wei L."/>
            <person name="Li C."/>
            <person name="Ma Q."/>
            <person name="Ju M."/>
            <person name="Zhao R."/>
            <person name="Li G."/>
            <person name="Mu C."/>
            <person name="Tian Q."/>
            <person name="Mei H."/>
            <person name="Zhang T."/>
            <person name="Gao T."/>
            <person name="Zhang H."/>
        </authorList>
    </citation>
    <scope>NUCLEOTIDE SEQUENCE</scope>
    <source>
        <strain evidence="2">KEN1</strain>
    </source>
</reference>
<dbReference type="GO" id="GO:0005737">
    <property type="term" value="C:cytoplasm"/>
    <property type="evidence" value="ECO:0007669"/>
    <property type="project" value="TreeGrafter"/>
</dbReference>
<evidence type="ECO:0000259" key="1">
    <source>
        <dbReference type="Pfam" id="PF00085"/>
    </source>
</evidence>
<dbReference type="AlphaFoldDB" id="A0AAW2X533"/>
<proteinExistence type="predicted"/>
<dbReference type="InterPro" id="IPR036249">
    <property type="entry name" value="Thioredoxin-like_sf"/>
</dbReference>
<protein>
    <submittedName>
        <fullName evidence="2">TPR repeat-containing thioredoxin TTL4</fullName>
    </submittedName>
</protein>
<dbReference type="PANTHER" id="PTHR46050">
    <property type="entry name" value="TPR REPEAT-CONTAINING THIOREDOXIN"/>
    <property type="match status" value="1"/>
</dbReference>
<gene>
    <name evidence="2" type="ORF">Slati_1426500</name>
</gene>
<sequence>MEKWGACAQDCEVLLQENPDGEEVQKLLKEAKTNLQKHGGNLDTNVGNSPSTGIVVMSSNERFRDYVTSPGTSVVWFCKKAGDRKTMQLLQQLNQRYPSINVLKVEVDDLPSLAKSEGVNSLPTFIIYTKGLRAKEVPGDNYVLLEKSIKYYVNS</sequence>
<name>A0AAW2X533_9LAMI</name>
<evidence type="ECO:0000313" key="2">
    <source>
        <dbReference type="EMBL" id="KAL0448701.1"/>
    </source>
</evidence>
<dbReference type="PANTHER" id="PTHR46050:SF7">
    <property type="entry name" value="TETRATRICOPEPTIDE REPEAT (TPR)-LIKE SUPERFAMILY PROTEIN"/>
    <property type="match status" value="1"/>
</dbReference>
<dbReference type="InterPro" id="IPR013766">
    <property type="entry name" value="Thioredoxin_domain"/>
</dbReference>
<dbReference type="InterPro" id="IPR044534">
    <property type="entry name" value="TTL1-4"/>
</dbReference>
<dbReference type="Pfam" id="PF00085">
    <property type="entry name" value="Thioredoxin"/>
    <property type="match status" value="1"/>
</dbReference>
<dbReference type="SUPFAM" id="SSF52833">
    <property type="entry name" value="Thioredoxin-like"/>
    <property type="match status" value="1"/>
</dbReference>
<organism evidence="2">
    <name type="scientific">Sesamum latifolium</name>
    <dbReference type="NCBI Taxonomy" id="2727402"/>
    <lineage>
        <taxon>Eukaryota</taxon>
        <taxon>Viridiplantae</taxon>
        <taxon>Streptophyta</taxon>
        <taxon>Embryophyta</taxon>
        <taxon>Tracheophyta</taxon>
        <taxon>Spermatophyta</taxon>
        <taxon>Magnoliopsida</taxon>
        <taxon>eudicotyledons</taxon>
        <taxon>Gunneridae</taxon>
        <taxon>Pentapetalae</taxon>
        <taxon>asterids</taxon>
        <taxon>lamiids</taxon>
        <taxon>Lamiales</taxon>
        <taxon>Pedaliaceae</taxon>
        <taxon>Sesamum</taxon>
    </lineage>
</organism>